<sequence length="138" mass="15608">MKILKILAKNARIPYSEIAKIVELSDVAVIKRVRKLEQSGIIKGYTLIVDPKKLGFNSISITGIDVEPEHLFDVIERLRNMENIKYIALTTGDHSIIVTVWARNGEEMAKIHDMISKIPGVKRVCPAIILDVFKDERV</sequence>
<gene>
    <name evidence="6" type="ORF">EYH02_04970</name>
</gene>
<dbReference type="InterPro" id="IPR011991">
    <property type="entry name" value="ArsR-like_HTH"/>
</dbReference>
<keyword evidence="3" id="KW-0804">Transcription</keyword>
<keyword evidence="1" id="KW-0805">Transcription regulation</keyword>
<dbReference type="Pfam" id="PF01037">
    <property type="entry name" value="AsnC_trans_reg"/>
    <property type="match status" value="1"/>
</dbReference>
<comment type="caution">
    <text evidence="6">The sequence shown here is derived from an EMBL/GenBank/DDBJ whole genome shotgun (WGS) entry which is preliminary data.</text>
</comment>
<dbReference type="Proteomes" id="UP000605805">
    <property type="component" value="Unassembled WGS sequence"/>
</dbReference>
<dbReference type="Gene3D" id="3.30.70.920">
    <property type="match status" value="1"/>
</dbReference>
<dbReference type="SMART" id="SM00344">
    <property type="entry name" value="HTH_ASNC"/>
    <property type="match status" value="1"/>
</dbReference>
<dbReference type="InterPro" id="IPR036390">
    <property type="entry name" value="WH_DNA-bd_sf"/>
</dbReference>
<evidence type="ECO:0000256" key="3">
    <source>
        <dbReference type="ARBA" id="ARBA00023163"/>
    </source>
</evidence>
<feature type="domain" description="HTH asnC-type" evidence="5">
    <location>
        <begin position="1"/>
        <end position="57"/>
    </location>
</feature>
<organism evidence="6 7">
    <name type="scientific">Ignisphaera aggregans</name>
    <dbReference type="NCBI Taxonomy" id="334771"/>
    <lineage>
        <taxon>Archaea</taxon>
        <taxon>Thermoproteota</taxon>
        <taxon>Thermoprotei</taxon>
        <taxon>Desulfurococcales</taxon>
        <taxon>Desulfurococcaceae</taxon>
        <taxon>Ignisphaera</taxon>
    </lineage>
</organism>
<dbReference type="Pfam" id="PF13412">
    <property type="entry name" value="HTH_24"/>
    <property type="match status" value="1"/>
</dbReference>
<proteinExistence type="predicted"/>
<dbReference type="Gene3D" id="1.10.10.10">
    <property type="entry name" value="Winged helix-like DNA-binding domain superfamily/Winged helix DNA-binding domain"/>
    <property type="match status" value="1"/>
</dbReference>
<evidence type="ECO:0000256" key="1">
    <source>
        <dbReference type="ARBA" id="ARBA00023015"/>
    </source>
</evidence>
<evidence type="ECO:0000256" key="4">
    <source>
        <dbReference type="ARBA" id="ARBA00029440"/>
    </source>
</evidence>
<protein>
    <submittedName>
        <fullName evidence="6">Lrp/AsnC family transcriptional regulator</fullName>
    </submittedName>
</protein>
<dbReference type="AlphaFoldDB" id="A0A832YYS0"/>
<name>A0A832YYS0_9CREN</name>
<dbReference type="InterPro" id="IPR000485">
    <property type="entry name" value="AsnC-type_HTH_dom"/>
</dbReference>
<keyword evidence="2" id="KW-0238">DNA-binding</keyword>
<dbReference type="SUPFAM" id="SSF46785">
    <property type="entry name" value="Winged helix' DNA-binding domain"/>
    <property type="match status" value="1"/>
</dbReference>
<dbReference type="PANTHER" id="PTHR30154">
    <property type="entry name" value="LEUCINE-RESPONSIVE REGULATORY PROTEIN"/>
    <property type="match status" value="1"/>
</dbReference>
<dbReference type="PROSITE" id="PS50956">
    <property type="entry name" value="HTH_ASNC_2"/>
    <property type="match status" value="1"/>
</dbReference>
<reference evidence="6" key="1">
    <citation type="journal article" date="2020" name="ISME J.">
        <title>Gammaproteobacteria mediating utilization of methyl-, sulfur- and petroleum organic compounds in deep ocean hydrothermal plumes.</title>
        <authorList>
            <person name="Zhou Z."/>
            <person name="Liu Y."/>
            <person name="Pan J."/>
            <person name="Cron B.R."/>
            <person name="Toner B.M."/>
            <person name="Anantharaman K."/>
            <person name="Breier J.A."/>
            <person name="Dick G.J."/>
            <person name="Li M."/>
        </authorList>
    </citation>
    <scope>NUCLEOTIDE SEQUENCE</scope>
    <source>
        <strain evidence="6">SZUA-1435</strain>
    </source>
</reference>
<evidence type="ECO:0000313" key="7">
    <source>
        <dbReference type="Proteomes" id="UP000605805"/>
    </source>
</evidence>
<accession>A0A832YYS0</accession>
<dbReference type="InterPro" id="IPR019888">
    <property type="entry name" value="Tscrpt_reg_AsnC-like"/>
</dbReference>
<dbReference type="SUPFAM" id="SSF54909">
    <property type="entry name" value="Dimeric alpha+beta barrel"/>
    <property type="match status" value="1"/>
</dbReference>
<dbReference type="InterPro" id="IPR011008">
    <property type="entry name" value="Dimeric_a/b-barrel"/>
</dbReference>
<evidence type="ECO:0000259" key="5">
    <source>
        <dbReference type="PROSITE" id="PS50956"/>
    </source>
</evidence>
<evidence type="ECO:0000313" key="6">
    <source>
        <dbReference type="EMBL" id="HIP57401.1"/>
    </source>
</evidence>
<dbReference type="EMBL" id="DQTV01000094">
    <property type="protein sequence ID" value="HIP57401.1"/>
    <property type="molecule type" value="Genomic_DNA"/>
</dbReference>
<dbReference type="GO" id="GO:0043565">
    <property type="term" value="F:sequence-specific DNA binding"/>
    <property type="evidence" value="ECO:0007669"/>
    <property type="project" value="InterPro"/>
</dbReference>
<dbReference type="GO" id="GO:0005829">
    <property type="term" value="C:cytosol"/>
    <property type="evidence" value="ECO:0007669"/>
    <property type="project" value="TreeGrafter"/>
</dbReference>
<dbReference type="GO" id="GO:0043200">
    <property type="term" value="P:response to amino acid"/>
    <property type="evidence" value="ECO:0007669"/>
    <property type="project" value="TreeGrafter"/>
</dbReference>
<evidence type="ECO:0000256" key="2">
    <source>
        <dbReference type="ARBA" id="ARBA00023125"/>
    </source>
</evidence>
<dbReference type="InterPro" id="IPR036388">
    <property type="entry name" value="WH-like_DNA-bd_sf"/>
</dbReference>
<dbReference type="PRINTS" id="PR00033">
    <property type="entry name" value="HTHASNC"/>
</dbReference>
<dbReference type="CDD" id="cd00090">
    <property type="entry name" value="HTH_ARSR"/>
    <property type="match status" value="1"/>
</dbReference>
<comment type="pathway">
    <text evidence="4">Amino-acid biosynthesis.</text>
</comment>
<dbReference type="InterPro" id="IPR019887">
    <property type="entry name" value="Tscrpt_reg_AsnC/Lrp_C"/>
</dbReference>
<dbReference type="PANTHER" id="PTHR30154:SF34">
    <property type="entry name" value="TRANSCRIPTIONAL REGULATOR AZLB"/>
    <property type="match status" value="1"/>
</dbReference>